<reference evidence="1 2" key="1">
    <citation type="submission" date="2024-09" db="EMBL/GenBank/DDBJ databases">
        <authorList>
            <person name="Sun Q."/>
            <person name="Mori K."/>
        </authorList>
    </citation>
    <scope>NUCLEOTIDE SEQUENCE [LARGE SCALE GENOMIC DNA]</scope>
    <source>
        <strain evidence="1 2">CCM 7759</strain>
    </source>
</reference>
<dbReference type="InterPro" id="IPR012347">
    <property type="entry name" value="Ferritin-like"/>
</dbReference>
<name>A0ABV6DVL6_9BACL</name>
<sequence>MKSNDSQVKKHNIELSCTEIGGLWSIYFQESMTVCFLKYFLHHLQDAEILPLAEESLQISLGRLDHIKSIFLAENFPIPAGFSDGDVNLAAPPLFHDTFALSFIYMMNRLGTINYAFTASNNVRLDVLDFFNECIHTSTEMFGKAVKLMLEKGIYDRPPKMNYPQKIEFVQEVSFLDGMLGKKRPLNAIELSEMFFNIERNYFSIIVMLGFAQVLEDKKLKDFVTRGRKISEQQVKLFNDLLLEEDLLGTVTVSMEVTASTVSPFSEKLIMFMINVLNAVDIVLISHALALSMRADLIAQYTKIIGEVMAYAKDAFDIVVERKWLEQPPLVTDRQQLLKS</sequence>
<organism evidence="1 2">
    <name type="scientific">Paenibacillus chartarius</name>
    <dbReference type="NCBI Taxonomy" id="747481"/>
    <lineage>
        <taxon>Bacteria</taxon>
        <taxon>Bacillati</taxon>
        <taxon>Bacillota</taxon>
        <taxon>Bacilli</taxon>
        <taxon>Bacillales</taxon>
        <taxon>Paenibacillaceae</taxon>
        <taxon>Paenibacillus</taxon>
    </lineage>
</organism>
<dbReference type="Proteomes" id="UP001589776">
    <property type="component" value="Unassembled WGS sequence"/>
</dbReference>
<dbReference type="RefSeq" id="WP_377475067.1">
    <property type="nucleotide sequence ID" value="NZ_JBHLWN010000124.1"/>
</dbReference>
<keyword evidence="2" id="KW-1185">Reference proteome</keyword>
<accession>A0ABV6DVL6</accession>
<dbReference type="EMBL" id="JBHLWN010000124">
    <property type="protein sequence ID" value="MFC0216664.1"/>
    <property type="molecule type" value="Genomic_DNA"/>
</dbReference>
<dbReference type="InterPro" id="IPR021617">
    <property type="entry name" value="DUF3231"/>
</dbReference>
<dbReference type="Gene3D" id="1.20.1260.10">
    <property type="match status" value="2"/>
</dbReference>
<comment type="caution">
    <text evidence="1">The sequence shown here is derived from an EMBL/GenBank/DDBJ whole genome shotgun (WGS) entry which is preliminary data.</text>
</comment>
<proteinExistence type="predicted"/>
<evidence type="ECO:0000313" key="2">
    <source>
        <dbReference type="Proteomes" id="UP001589776"/>
    </source>
</evidence>
<dbReference type="Pfam" id="PF11553">
    <property type="entry name" value="DUF3231"/>
    <property type="match status" value="2"/>
</dbReference>
<evidence type="ECO:0000313" key="1">
    <source>
        <dbReference type="EMBL" id="MFC0216664.1"/>
    </source>
</evidence>
<gene>
    <name evidence="1" type="ORF">ACFFK0_30145</name>
</gene>
<protein>
    <submittedName>
        <fullName evidence="1">DUF3231 family protein</fullName>
    </submittedName>
</protein>